<keyword evidence="7 12" id="KW-0418">Kinase</keyword>
<evidence type="ECO:0000256" key="14">
    <source>
        <dbReference type="PIRSR" id="PIRSR000559-2"/>
    </source>
</evidence>
<dbReference type="OrthoDB" id="63267at2759"/>
<evidence type="ECO:0000313" key="19">
    <source>
        <dbReference type="Proteomes" id="UP000504629"/>
    </source>
</evidence>
<accession>A0A6J2K6P3</accession>
<feature type="domain" description="Cyclic nucleotide-binding" evidence="17">
    <location>
        <begin position="280"/>
        <end position="385"/>
    </location>
</feature>
<sequence length="732" mass="83655">MVICPPFKWSSKGGFNLSNISNGVDKKTRRETIIGLPDNDTDFKRVNTEERTSTSVKLVQHIQIPPQADKKNSKISVESGESVSTFSNDHNRKSSTGRKTISEIVRGDPEKREKQRRKRGIIAPHPTFDAARSLTDLQYDVFEKDERSAEQIRKAIMMNDFLRNLMDDERLNAVVGAMMTQDFEAGSLIIREGESGSHLFVSASGQFEALKSGQVVKNFGPGEVFGELAILYKAKRFASIRCITEARVWTLERRVFQKIMVRSERQEQEDNIRFLSSVPLLQEIHHIELAQISDFLKREFFSTGTAVVRQGDRGDKFYIIRGGEVVVTKREGDDGEKRIGVLKRGDYFGEQALLYEDRRLATVTALPPGVECLTLDRGPFTEFLGNLEKLKNIRHSVPRPSQQKKTSQVKSEFEYVELKDLEIVGTMGVGGFGRVELVQYKPAPKLTFALKCLKKIEMVQQQQQEHAYNEKNIMMSCKSPFICRLYRTFKDKKYIYFLMEPVLGGDVWTILQKQRFFPENVAKFIAACVTEAFQYLHSKDIIYRDLKPENLMLDKYGYIKLVDFGFAKRISPNSKTWTFAGTPEYVAPEIVLNKGHDRAVDCWALGVLIHELLVGNSPFRARGGDHMKTYTLILKGIDVVDFHPRVLKSAQMLIRKLCKAVPSERLGYLKNGMADVKNHKWFLGFDWDGLREKRLKAPLIQAVANDLDLSNFEKYPQEKLPPDETSGWDLDF</sequence>
<dbReference type="PIRSF" id="PIRSF000559">
    <property type="entry name" value="cGMP-dep_kinase"/>
    <property type="match status" value="1"/>
</dbReference>
<dbReference type="Proteomes" id="UP000504629">
    <property type="component" value="Unplaced"/>
</dbReference>
<feature type="compositionally biased region" description="Polar residues" evidence="15">
    <location>
        <begin position="74"/>
        <end position="88"/>
    </location>
</feature>
<evidence type="ECO:0000256" key="13">
    <source>
        <dbReference type="PIRSR" id="PIRSR000559-1"/>
    </source>
</evidence>
<dbReference type="AlphaFoldDB" id="A0A6J2K6P3"/>
<keyword evidence="19" id="KW-1185">Reference proteome</keyword>
<name>A0A6J2K6P3_BOMMA</name>
<dbReference type="GO" id="GO:0005524">
    <property type="term" value="F:ATP binding"/>
    <property type="evidence" value="ECO:0007669"/>
    <property type="project" value="UniProtKB-KW"/>
</dbReference>
<dbReference type="InterPro" id="IPR000595">
    <property type="entry name" value="cNMP-bd_dom"/>
</dbReference>
<dbReference type="PANTHER" id="PTHR24353:SF144">
    <property type="match status" value="1"/>
</dbReference>
<keyword evidence="5 12" id="KW-0808">Transferase</keyword>
<dbReference type="PRINTS" id="PR00103">
    <property type="entry name" value="CAMPKINASE"/>
</dbReference>
<dbReference type="CDD" id="cd05572">
    <property type="entry name" value="STKc_cGK"/>
    <property type="match status" value="1"/>
</dbReference>
<dbReference type="InterPro" id="IPR035014">
    <property type="entry name" value="STKc_cGK"/>
</dbReference>
<dbReference type="InterPro" id="IPR000961">
    <property type="entry name" value="AGC-kinase_C"/>
</dbReference>
<dbReference type="GO" id="GO:0004692">
    <property type="term" value="F:cGMP-dependent protein kinase activity"/>
    <property type="evidence" value="ECO:0007669"/>
    <property type="project" value="UniProtKB-EC"/>
</dbReference>
<dbReference type="EC" id="2.7.11.12" evidence="2 12"/>
<keyword evidence="6 12" id="KW-0547">Nucleotide-binding</keyword>
<dbReference type="InterPro" id="IPR018490">
    <property type="entry name" value="cNMP-bd_dom_sf"/>
</dbReference>
<proteinExistence type="inferred from homology"/>
<gene>
    <name evidence="20" type="primary">LOC114248554</name>
</gene>
<dbReference type="FunFam" id="2.60.120.10:FF:000072">
    <property type="entry name" value="cGMP-dependent protein kinase"/>
    <property type="match status" value="1"/>
</dbReference>
<dbReference type="GeneID" id="114248554"/>
<reference evidence="20" key="1">
    <citation type="submission" date="2025-08" db="UniProtKB">
        <authorList>
            <consortium name="RefSeq"/>
        </authorList>
    </citation>
    <scope>IDENTIFICATION</scope>
    <source>
        <tissue evidence="20">Silk gland</tissue>
    </source>
</reference>
<evidence type="ECO:0000259" key="17">
    <source>
        <dbReference type="PROSITE" id="PS50042"/>
    </source>
</evidence>
<feature type="domain" description="Cyclic nucleotide-binding" evidence="17">
    <location>
        <begin position="162"/>
        <end position="277"/>
    </location>
</feature>
<dbReference type="FunFam" id="1.10.510.10:FF:000210">
    <property type="entry name" value="Non-specific serine/threonine protein kinase"/>
    <property type="match status" value="1"/>
</dbReference>
<evidence type="ECO:0000259" key="18">
    <source>
        <dbReference type="PROSITE" id="PS51285"/>
    </source>
</evidence>
<keyword evidence="4 12" id="KW-0140">cGMP</keyword>
<evidence type="ECO:0000256" key="11">
    <source>
        <dbReference type="ARBA" id="ARBA00047462"/>
    </source>
</evidence>
<dbReference type="SMART" id="SM00100">
    <property type="entry name" value="cNMP"/>
    <property type="match status" value="2"/>
</dbReference>
<comment type="similarity">
    <text evidence="1 12">Belongs to the protein kinase superfamily. AGC Ser/Thr protein kinase family. cGMP subfamily.</text>
</comment>
<feature type="active site" description="Proton acceptor" evidence="13">
    <location>
        <position position="545"/>
    </location>
</feature>
<evidence type="ECO:0000256" key="15">
    <source>
        <dbReference type="SAM" id="MobiDB-lite"/>
    </source>
</evidence>
<dbReference type="SUPFAM" id="SSF51206">
    <property type="entry name" value="cAMP-binding domain-like"/>
    <property type="match status" value="2"/>
</dbReference>
<feature type="domain" description="Protein kinase" evidence="16">
    <location>
        <begin position="421"/>
        <end position="682"/>
    </location>
</feature>
<feature type="domain" description="AGC-kinase C-terminal" evidence="18">
    <location>
        <begin position="683"/>
        <end position="732"/>
    </location>
</feature>
<evidence type="ECO:0000256" key="4">
    <source>
        <dbReference type="ARBA" id="ARBA00022535"/>
    </source>
</evidence>
<evidence type="ECO:0000256" key="1">
    <source>
        <dbReference type="ARBA" id="ARBA00006352"/>
    </source>
</evidence>
<protein>
    <recommendedName>
        <fullName evidence="2 12">cGMP-dependent protein kinase</fullName>
        <ecNumber evidence="2 12">2.7.11.12</ecNumber>
    </recommendedName>
</protein>
<dbReference type="PANTHER" id="PTHR24353">
    <property type="entry name" value="CYCLIC NUCLEOTIDE-DEPENDENT PROTEIN KINASE"/>
    <property type="match status" value="1"/>
</dbReference>
<dbReference type="Pfam" id="PF00069">
    <property type="entry name" value="Pkinase"/>
    <property type="match status" value="1"/>
</dbReference>
<feature type="binding site" evidence="14">
    <location>
        <position position="451"/>
    </location>
    <ligand>
        <name>ATP</name>
        <dbReference type="ChEBI" id="CHEBI:30616"/>
    </ligand>
</feature>
<evidence type="ECO:0000256" key="3">
    <source>
        <dbReference type="ARBA" id="ARBA00022527"/>
    </source>
</evidence>
<dbReference type="InterPro" id="IPR011009">
    <property type="entry name" value="Kinase-like_dom_sf"/>
</dbReference>
<dbReference type="PROSITE" id="PS51285">
    <property type="entry name" value="AGC_KINASE_CTER"/>
    <property type="match status" value="1"/>
</dbReference>
<evidence type="ECO:0000256" key="10">
    <source>
        <dbReference type="ARBA" id="ARBA00047298"/>
    </source>
</evidence>
<dbReference type="PROSITE" id="PS00888">
    <property type="entry name" value="CNMP_BINDING_1"/>
    <property type="match status" value="1"/>
</dbReference>
<dbReference type="InterPro" id="IPR000719">
    <property type="entry name" value="Prot_kinase_dom"/>
</dbReference>
<evidence type="ECO:0000256" key="2">
    <source>
        <dbReference type="ARBA" id="ARBA00012428"/>
    </source>
</evidence>
<keyword evidence="9 12" id="KW-0142">cGMP-binding</keyword>
<evidence type="ECO:0000256" key="5">
    <source>
        <dbReference type="ARBA" id="ARBA00022679"/>
    </source>
</evidence>
<comment type="catalytic activity">
    <reaction evidence="11">
        <text>L-seryl-[protein] + ATP = O-phospho-L-seryl-[protein] + ADP + H(+)</text>
        <dbReference type="Rhea" id="RHEA:17989"/>
        <dbReference type="Rhea" id="RHEA-COMP:9863"/>
        <dbReference type="Rhea" id="RHEA-COMP:11604"/>
        <dbReference type="ChEBI" id="CHEBI:15378"/>
        <dbReference type="ChEBI" id="CHEBI:29999"/>
        <dbReference type="ChEBI" id="CHEBI:30616"/>
        <dbReference type="ChEBI" id="CHEBI:83421"/>
        <dbReference type="ChEBI" id="CHEBI:456216"/>
        <dbReference type="EC" id="2.7.11.12"/>
    </reaction>
</comment>
<feature type="region of interest" description="Disordered" evidence="15">
    <location>
        <begin position="65"/>
        <end position="117"/>
    </location>
</feature>
<evidence type="ECO:0000256" key="8">
    <source>
        <dbReference type="ARBA" id="ARBA00022840"/>
    </source>
</evidence>
<dbReference type="RefSeq" id="XP_028037625.1">
    <property type="nucleotide sequence ID" value="XM_028181824.1"/>
</dbReference>
<dbReference type="PROSITE" id="PS00108">
    <property type="entry name" value="PROTEIN_KINASE_ST"/>
    <property type="match status" value="1"/>
</dbReference>
<keyword evidence="3 12" id="KW-0723">Serine/threonine-protein kinase</keyword>
<dbReference type="GO" id="GO:0030553">
    <property type="term" value="F:cGMP binding"/>
    <property type="evidence" value="ECO:0007669"/>
    <property type="project" value="UniProtKB-KW"/>
</dbReference>
<dbReference type="Gene3D" id="3.30.200.20">
    <property type="entry name" value="Phosphorylase Kinase, domain 1"/>
    <property type="match status" value="1"/>
</dbReference>
<dbReference type="Gene3D" id="2.60.120.10">
    <property type="entry name" value="Jelly Rolls"/>
    <property type="match status" value="2"/>
</dbReference>
<evidence type="ECO:0000256" key="6">
    <source>
        <dbReference type="ARBA" id="ARBA00022741"/>
    </source>
</evidence>
<comment type="catalytic activity">
    <reaction evidence="10 12">
        <text>L-threonyl-[protein] + ATP = O-phospho-L-threonyl-[protein] + ADP + H(+)</text>
        <dbReference type="Rhea" id="RHEA:46608"/>
        <dbReference type="Rhea" id="RHEA-COMP:11060"/>
        <dbReference type="Rhea" id="RHEA-COMP:11605"/>
        <dbReference type="ChEBI" id="CHEBI:15378"/>
        <dbReference type="ChEBI" id="CHEBI:30013"/>
        <dbReference type="ChEBI" id="CHEBI:30616"/>
        <dbReference type="ChEBI" id="CHEBI:61977"/>
        <dbReference type="ChEBI" id="CHEBI:456216"/>
        <dbReference type="EC" id="2.7.11.12"/>
    </reaction>
</comment>
<keyword evidence="8 12" id="KW-0067">ATP-binding</keyword>
<dbReference type="Pfam" id="PF00027">
    <property type="entry name" value="cNMP_binding"/>
    <property type="match status" value="2"/>
</dbReference>
<evidence type="ECO:0000313" key="20">
    <source>
        <dbReference type="RefSeq" id="XP_028037625.1"/>
    </source>
</evidence>
<dbReference type="InterPro" id="IPR014710">
    <property type="entry name" value="RmlC-like_jellyroll"/>
</dbReference>
<organism evidence="19 20">
    <name type="scientific">Bombyx mandarina</name>
    <name type="common">Wild silk moth</name>
    <name type="synonym">Wild silkworm</name>
    <dbReference type="NCBI Taxonomy" id="7092"/>
    <lineage>
        <taxon>Eukaryota</taxon>
        <taxon>Metazoa</taxon>
        <taxon>Ecdysozoa</taxon>
        <taxon>Arthropoda</taxon>
        <taxon>Hexapoda</taxon>
        <taxon>Insecta</taxon>
        <taxon>Pterygota</taxon>
        <taxon>Neoptera</taxon>
        <taxon>Endopterygota</taxon>
        <taxon>Lepidoptera</taxon>
        <taxon>Glossata</taxon>
        <taxon>Ditrysia</taxon>
        <taxon>Bombycoidea</taxon>
        <taxon>Bombycidae</taxon>
        <taxon>Bombycinae</taxon>
        <taxon>Bombyx</taxon>
    </lineage>
</organism>
<evidence type="ECO:0000259" key="16">
    <source>
        <dbReference type="PROSITE" id="PS50011"/>
    </source>
</evidence>
<dbReference type="InterPro" id="IPR008271">
    <property type="entry name" value="Ser/Thr_kinase_AS"/>
</dbReference>
<dbReference type="PROSITE" id="PS50042">
    <property type="entry name" value="CNMP_BINDING_3"/>
    <property type="match status" value="2"/>
</dbReference>
<dbReference type="InterPro" id="IPR018488">
    <property type="entry name" value="cNMP-bd_CS"/>
</dbReference>
<dbReference type="KEGG" id="bman:114248554"/>
<evidence type="ECO:0000256" key="9">
    <source>
        <dbReference type="ARBA" id="ARBA00022992"/>
    </source>
</evidence>
<dbReference type="Gene3D" id="1.10.510.10">
    <property type="entry name" value="Transferase(Phosphotransferase) domain 1"/>
    <property type="match status" value="1"/>
</dbReference>
<evidence type="ECO:0000256" key="7">
    <source>
        <dbReference type="ARBA" id="ARBA00022777"/>
    </source>
</evidence>
<dbReference type="SUPFAM" id="SSF56112">
    <property type="entry name" value="Protein kinase-like (PK-like)"/>
    <property type="match status" value="1"/>
</dbReference>
<dbReference type="CDD" id="cd00038">
    <property type="entry name" value="CAP_ED"/>
    <property type="match status" value="2"/>
</dbReference>
<dbReference type="SMART" id="SM00220">
    <property type="entry name" value="S_TKc"/>
    <property type="match status" value="1"/>
</dbReference>
<evidence type="ECO:0000256" key="12">
    <source>
        <dbReference type="PIRNR" id="PIRNR000559"/>
    </source>
</evidence>
<dbReference type="PROSITE" id="PS50011">
    <property type="entry name" value="PROTEIN_KINASE_DOM"/>
    <property type="match status" value="1"/>
</dbReference>
<dbReference type="InterPro" id="IPR002374">
    <property type="entry name" value="cGMP_dep_kinase"/>
</dbReference>